<evidence type="ECO:0000313" key="2">
    <source>
        <dbReference type="Proteomes" id="UP000821865"/>
    </source>
</evidence>
<comment type="caution">
    <text evidence="1">The sequence shown here is derived from an EMBL/GenBank/DDBJ whole genome shotgun (WGS) entry which is preliminary data.</text>
</comment>
<sequence length="73" mass="8347">MEDPFLVAEPKASNEERVERVIRQAHPTFSAYLRAGRFRDLEKLAAKTKRIQGDVIAARAYRTPARPALLLRL</sequence>
<dbReference type="EMBL" id="CM023478">
    <property type="protein sequence ID" value="KAH7932817.1"/>
    <property type="molecule type" value="Genomic_DNA"/>
</dbReference>
<reference evidence="1" key="1">
    <citation type="submission" date="2020-05" db="EMBL/GenBank/DDBJ databases">
        <title>Large-scale comparative analyses of tick genomes elucidate their genetic diversity and vector capacities.</title>
        <authorList>
            <person name="Jia N."/>
            <person name="Wang J."/>
            <person name="Shi W."/>
            <person name="Du L."/>
            <person name="Sun Y."/>
            <person name="Zhan W."/>
            <person name="Jiang J."/>
            <person name="Wang Q."/>
            <person name="Zhang B."/>
            <person name="Ji P."/>
            <person name="Sakyi L.B."/>
            <person name="Cui X."/>
            <person name="Yuan T."/>
            <person name="Jiang B."/>
            <person name="Yang W."/>
            <person name="Lam T.T.-Y."/>
            <person name="Chang Q."/>
            <person name="Ding S."/>
            <person name="Wang X."/>
            <person name="Zhu J."/>
            <person name="Ruan X."/>
            <person name="Zhao L."/>
            <person name="Wei J."/>
            <person name="Que T."/>
            <person name="Du C."/>
            <person name="Cheng J."/>
            <person name="Dai P."/>
            <person name="Han X."/>
            <person name="Huang E."/>
            <person name="Gao Y."/>
            <person name="Liu J."/>
            <person name="Shao H."/>
            <person name="Ye R."/>
            <person name="Li L."/>
            <person name="Wei W."/>
            <person name="Wang X."/>
            <person name="Wang C."/>
            <person name="Yang T."/>
            <person name="Huo Q."/>
            <person name="Li W."/>
            <person name="Guo W."/>
            <person name="Chen H."/>
            <person name="Zhou L."/>
            <person name="Ni X."/>
            <person name="Tian J."/>
            <person name="Zhou Y."/>
            <person name="Sheng Y."/>
            <person name="Liu T."/>
            <person name="Pan Y."/>
            <person name="Xia L."/>
            <person name="Li J."/>
            <person name="Zhao F."/>
            <person name="Cao W."/>
        </authorList>
    </citation>
    <scope>NUCLEOTIDE SEQUENCE</scope>
    <source>
        <strain evidence="1">Dsil-2018</strain>
    </source>
</reference>
<dbReference type="Proteomes" id="UP000821865">
    <property type="component" value="Chromosome 9"/>
</dbReference>
<organism evidence="1 2">
    <name type="scientific">Dermacentor silvarum</name>
    <name type="common">Tick</name>
    <dbReference type="NCBI Taxonomy" id="543639"/>
    <lineage>
        <taxon>Eukaryota</taxon>
        <taxon>Metazoa</taxon>
        <taxon>Ecdysozoa</taxon>
        <taxon>Arthropoda</taxon>
        <taxon>Chelicerata</taxon>
        <taxon>Arachnida</taxon>
        <taxon>Acari</taxon>
        <taxon>Parasitiformes</taxon>
        <taxon>Ixodida</taxon>
        <taxon>Ixodoidea</taxon>
        <taxon>Ixodidae</taxon>
        <taxon>Rhipicephalinae</taxon>
        <taxon>Dermacentor</taxon>
    </lineage>
</organism>
<gene>
    <name evidence="1" type="ORF">HPB49_003255</name>
</gene>
<evidence type="ECO:0000313" key="1">
    <source>
        <dbReference type="EMBL" id="KAH7932817.1"/>
    </source>
</evidence>
<keyword evidence="2" id="KW-1185">Reference proteome</keyword>
<name>A0ACB8C1W7_DERSI</name>
<proteinExistence type="predicted"/>
<accession>A0ACB8C1W7</accession>
<protein>
    <submittedName>
        <fullName evidence="1">Uncharacterized protein</fullName>
    </submittedName>
</protein>